<proteinExistence type="inferred from homology"/>
<dbReference type="SUPFAM" id="SSF56672">
    <property type="entry name" value="DNA/RNA polymerases"/>
    <property type="match status" value="1"/>
</dbReference>
<dbReference type="GO" id="GO:0003676">
    <property type="term" value="F:nucleic acid binding"/>
    <property type="evidence" value="ECO:0007669"/>
    <property type="project" value="InterPro"/>
</dbReference>
<dbReference type="PROSITE" id="PS50994">
    <property type="entry name" value="INTEGRASE"/>
    <property type="match status" value="1"/>
</dbReference>
<dbReference type="CDD" id="cd01647">
    <property type="entry name" value="RT_LTR"/>
    <property type="match status" value="1"/>
</dbReference>
<dbReference type="Gene3D" id="3.30.70.270">
    <property type="match status" value="2"/>
</dbReference>
<dbReference type="FunFam" id="3.30.70.270:FF:000003">
    <property type="entry name" value="Transposon Ty3-G Gag-Pol polyprotein"/>
    <property type="match status" value="1"/>
</dbReference>
<sequence length="1288" mass="144138">MFEDTDSQENLGPVHRPSAMFPAGRGSGASVQNKRSDVSNQCFGRGRTFFNPETDYVHMSDSAIGASGSPAACSTPFTRTNADHAISAESLGGIISDLAQKIGQSISASLNLAQQPSQMQSKSDVQHSSECVEASNFNVFVQHDVKPPPFFRGDKSDSFTVHEWEDMMCYYLNSKKYTNDTEAADAILSRLAGKARDVVKVSLRSFPEPTATVLPSTVFDILKRNFSELTYSNMPMADFYNTLPKTDESPMDYWIRLNKAIDVADECLRRRNKCVEDPAAEAVMMFVSHCPDPGLALSFQFKPAEQCNSPASFMRMMLSIFGDLNFSSLLCYLDDLLVFARSEQEALKRLEVVFTRLRASNLKLAQKKCYFLRRSIKFLGHVISSSGVSVDEDKVAVISAFQKKDLMKEDGFTPSPKKLRSFLGMVLYYQSFIPGCSRIAKPLFNLTAGQKRLARGGSGCNRAGTFRELSPQDWTPACDVAFGELKRALVQSVVLAHPDFERPFILCTDASLDGLGAVLSQVPTGEDKARPIAFASKSLSRSQANYPAHRLEFLALKWSICDKFSHWLKGHEFTVWTDNNPLTYIMTKPKLDACEQRWVSKLAPYNFKIKYVPGRLNVVADALSRDPFVKPVSQRLLSEPYSELLKHVHSMEDDSVQKTFRLTCQPQSLDPKLNQSSERDISMTAEDVSSILSSCDDWDSGAVSRATSLADHLSSLIPDCPDVTHTFLLSELQSHQHNDSVISRVAFYVGRKRRPSRRERTNEDLHVLRLLKQWDKLFLLNDILYRAVKDPFTKHKRVQFVLPDSLKQQALFGVHDLAGHQGQPRTLSLARQRFYWPGMERDVRDYVKTCTRCVLSKTPEPAARAPLESIKTTAPLELVCIDFWAAEDRNNKSVDVLVITDHFTKLAHAFPCHNQSAKSVAKKLWDGFFCIYGFPQRLHSDQGASFESELIAELLDLVGVDKSRTSPYHPMGNGGTERFNRTLGNMLRSLPPRSKQKWPQLVQTMTFVYNCTAHETTGFAPFYLMFGRVPRLPVDLMFQSVLRDESICDYNDYVQSLVKDLQSAMLLAQKNSAAEQKHQSDQYNKRVRGLPLSVGDHVLIANKGCRGKRKLADKWEPNMYSVVSSNPSLHIYKICDTLVVHRNLLLPVNFLPLPTTEFDFAVSGNMGNGTSSTPSRSVCDLADSTMPVTDELSHAESLSVISHVAVCDEDPVAAWVSSHSSQTLSEACDDLSVVDLGTLASASSPTDPRDHYTTRFGRVIRPVRRLIESMVQLETLLGMESGSRVIHV</sequence>
<evidence type="ECO:0000256" key="4">
    <source>
        <dbReference type="SAM" id="MobiDB-lite"/>
    </source>
</evidence>
<protein>
    <recommendedName>
        <fullName evidence="3">Gypsy retrotransposon integrase-like protein 1</fullName>
        <ecNumber evidence="2">3.1.26.4</ecNumber>
    </recommendedName>
</protein>
<dbReference type="InterPro" id="IPR043502">
    <property type="entry name" value="DNA/RNA_pol_sf"/>
</dbReference>
<dbReference type="Gene3D" id="1.10.340.70">
    <property type="match status" value="1"/>
</dbReference>
<dbReference type="InterPro" id="IPR041577">
    <property type="entry name" value="RT_RNaseH_2"/>
</dbReference>
<name>A0A9J7X610_CYPCA</name>
<dbReference type="Pfam" id="PF17921">
    <property type="entry name" value="Integrase_H2C2"/>
    <property type="match status" value="1"/>
</dbReference>
<dbReference type="PANTHER" id="PTHR37984:SF15">
    <property type="entry name" value="INTEGRASE CATALYTIC DOMAIN-CONTAINING PROTEIN"/>
    <property type="match status" value="1"/>
</dbReference>
<keyword evidence="7" id="KW-1185">Reference proteome</keyword>
<comment type="similarity">
    <text evidence="1">Belongs to the beta type-B retroviral polymerase family. HERV class-II K(HML-2) pol subfamily.</text>
</comment>
<dbReference type="GeneTree" id="ENSGT01100000263500"/>
<dbReference type="InterPro" id="IPR050951">
    <property type="entry name" value="Retrovirus_Pol_polyprotein"/>
</dbReference>
<dbReference type="InterPro" id="IPR012337">
    <property type="entry name" value="RNaseH-like_sf"/>
</dbReference>
<dbReference type="InterPro" id="IPR000477">
    <property type="entry name" value="RT_dom"/>
</dbReference>
<dbReference type="Pfam" id="PF00078">
    <property type="entry name" value="RVT_1"/>
    <property type="match status" value="1"/>
</dbReference>
<dbReference type="CDD" id="cd09274">
    <property type="entry name" value="RNase_HI_RT_Ty3"/>
    <property type="match status" value="1"/>
</dbReference>
<dbReference type="SUPFAM" id="SSF53098">
    <property type="entry name" value="Ribonuclease H-like"/>
    <property type="match status" value="1"/>
</dbReference>
<dbReference type="InterPro" id="IPR001584">
    <property type="entry name" value="Integrase_cat-core"/>
</dbReference>
<dbReference type="Pfam" id="PF17919">
    <property type="entry name" value="RT_RNaseH_2"/>
    <property type="match status" value="1"/>
</dbReference>
<feature type="region of interest" description="Disordered" evidence="4">
    <location>
        <begin position="1"/>
        <end position="36"/>
    </location>
</feature>
<dbReference type="FunFam" id="3.30.420.10:FF:000032">
    <property type="entry name" value="Retrovirus-related Pol polyprotein from transposon 297-like Protein"/>
    <property type="match status" value="1"/>
</dbReference>
<evidence type="ECO:0000256" key="2">
    <source>
        <dbReference type="ARBA" id="ARBA00012180"/>
    </source>
</evidence>
<reference evidence="6" key="2">
    <citation type="submission" date="2025-09" db="UniProtKB">
        <authorList>
            <consortium name="Ensembl"/>
        </authorList>
    </citation>
    <scope>IDENTIFICATION</scope>
</reference>
<reference evidence="6" key="1">
    <citation type="submission" date="2025-08" db="UniProtKB">
        <authorList>
            <consortium name="Ensembl"/>
        </authorList>
    </citation>
    <scope>IDENTIFICATION</scope>
</reference>
<dbReference type="InterPro" id="IPR036397">
    <property type="entry name" value="RNaseH_sf"/>
</dbReference>
<evidence type="ECO:0000256" key="1">
    <source>
        <dbReference type="ARBA" id="ARBA00010879"/>
    </source>
</evidence>
<organism evidence="6 7">
    <name type="scientific">Cyprinus carpio carpio</name>
    <dbReference type="NCBI Taxonomy" id="630221"/>
    <lineage>
        <taxon>Eukaryota</taxon>
        <taxon>Metazoa</taxon>
        <taxon>Chordata</taxon>
        <taxon>Craniata</taxon>
        <taxon>Vertebrata</taxon>
        <taxon>Euteleostomi</taxon>
        <taxon>Actinopterygii</taxon>
        <taxon>Neopterygii</taxon>
        <taxon>Teleostei</taxon>
        <taxon>Ostariophysi</taxon>
        <taxon>Cypriniformes</taxon>
        <taxon>Cyprinidae</taxon>
        <taxon>Cyprininae</taxon>
        <taxon>Cyprinus</taxon>
    </lineage>
</organism>
<dbReference type="FunFam" id="1.10.340.70:FF:000001">
    <property type="entry name" value="Retrovirus-related Pol polyprotein from transposon gypsy-like Protein"/>
    <property type="match status" value="1"/>
</dbReference>
<dbReference type="InterPro" id="IPR041588">
    <property type="entry name" value="Integrase_H2C2"/>
</dbReference>
<dbReference type="FunFam" id="3.10.20.370:FF:000001">
    <property type="entry name" value="Retrovirus-related Pol polyprotein from transposon 17.6-like protein"/>
    <property type="match status" value="1"/>
</dbReference>
<dbReference type="EC" id="3.1.26.4" evidence="2"/>
<dbReference type="Ensembl" id="ENSCCRT00000107712.1">
    <property type="protein sequence ID" value="ENSCCRP00000102493.1"/>
    <property type="gene ID" value="ENSCCRG00000067020.1"/>
</dbReference>
<dbReference type="InterPro" id="IPR043128">
    <property type="entry name" value="Rev_trsase/Diguanyl_cyclase"/>
</dbReference>
<evidence type="ECO:0000256" key="3">
    <source>
        <dbReference type="ARBA" id="ARBA00039658"/>
    </source>
</evidence>
<dbReference type="PANTHER" id="PTHR37984">
    <property type="entry name" value="PROTEIN CBG26694"/>
    <property type="match status" value="1"/>
</dbReference>
<dbReference type="Gene3D" id="3.10.20.370">
    <property type="match status" value="1"/>
</dbReference>
<evidence type="ECO:0000313" key="6">
    <source>
        <dbReference type="Ensembl" id="ENSCCRP00000102493.1"/>
    </source>
</evidence>
<dbReference type="Pfam" id="PF00665">
    <property type="entry name" value="rve"/>
    <property type="match status" value="1"/>
</dbReference>
<accession>A0A9J7X610</accession>
<feature type="domain" description="Integrase catalytic" evidence="5">
    <location>
        <begin position="871"/>
        <end position="1029"/>
    </location>
</feature>
<dbReference type="Proteomes" id="UP001108240">
    <property type="component" value="Unplaced"/>
</dbReference>
<evidence type="ECO:0000313" key="7">
    <source>
        <dbReference type="Proteomes" id="UP001108240"/>
    </source>
</evidence>
<dbReference type="Gene3D" id="3.30.420.10">
    <property type="entry name" value="Ribonuclease H-like superfamily/Ribonuclease H"/>
    <property type="match status" value="1"/>
</dbReference>
<dbReference type="GO" id="GO:0015074">
    <property type="term" value="P:DNA integration"/>
    <property type="evidence" value="ECO:0007669"/>
    <property type="project" value="InterPro"/>
</dbReference>
<evidence type="ECO:0000259" key="5">
    <source>
        <dbReference type="PROSITE" id="PS50994"/>
    </source>
</evidence>
<dbReference type="GO" id="GO:0004523">
    <property type="term" value="F:RNA-DNA hybrid ribonuclease activity"/>
    <property type="evidence" value="ECO:0007669"/>
    <property type="project" value="UniProtKB-EC"/>
</dbReference>